<name>A0A317E0U6_9PROT</name>
<dbReference type="OrthoDB" id="7226470at2"/>
<dbReference type="Pfam" id="PF08867">
    <property type="entry name" value="FRG"/>
    <property type="match status" value="1"/>
</dbReference>
<accession>A0A317E0U6</accession>
<sequence length="249" mass="28345">MIVERKINNVSDFLTAIRADQTARPGTIWFRGHSDATWKLLPGFMRSASDTSETTLLNRFRQSAAMLADRRPATSFDWTFLMQHYGVPTRLLDWSESPLTSMYFAVEDWADKPATDAALWCLWPTELNKNANIVDKLEGQYIPSFEDDELQGYTVDSLRQNTRLELFPVATIATRNNARIQAQMGTFTIHHNKRIAIEEVGDHSHVAKYIIPAPTKETFAEELKLLGMTRFSLFPELASVGAILKDMMK</sequence>
<protein>
    <submittedName>
        <fullName evidence="2">FRG domain-containing protein</fullName>
    </submittedName>
</protein>
<feature type="domain" description="FRG" evidence="1">
    <location>
        <begin position="24"/>
        <end position="120"/>
    </location>
</feature>
<evidence type="ECO:0000259" key="1">
    <source>
        <dbReference type="SMART" id="SM00901"/>
    </source>
</evidence>
<reference evidence="3" key="1">
    <citation type="submission" date="2018-05" db="EMBL/GenBank/DDBJ databases">
        <title>Zavarzinia sp. HR-AS.</title>
        <authorList>
            <person name="Lee Y."/>
            <person name="Jeon C.O."/>
        </authorList>
    </citation>
    <scope>NUCLEOTIDE SEQUENCE [LARGE SCALE GENOMIC DNA]</scope>
    <source>
        <strain evidence="3">DSM 1231</strain>
    </source>
</reference>
<dbReference type="AlphaFoldDB" id="A0A317E0U6"/>
<dbReference type="InterPro" id="IPR014966">
    <property type="entry name" value="FRG-dom"/>
</dbReference>
<evidence type="ECO:0000313" key="3">
    <source>
        <dbReference type="Proteomes" id="UP000246077"/>
    </source>
</evidence>
<proteinExistence type="predicted"/>
<dbReference type="Proteomes" id="UP000246077">
    <property type="component" value="Unassembled WGS sequence"/>
</dbReference>
<comment type="caution">
    <text evidence="2">The sequence shown here is derived from an EMBL/GenBank/DDBJ whole genome shotgun (WGS) entry which is preliminary data.</text>
</comment>
<dbReference type="EMBL" id="QGLF01000004">
    <property type="protein sequence ID" value="PWR19740.1"/>
    <property type="molecule type" value="Genomic_DNA"/>
</dbReference>
<evidence type="ECO:0000313" key="2">
    <source>
        <dbReference type="EMBL" id="PWR19740.1"/>
    </source>
</evidence>
<gene>
    <name evidence="2" type="ORF">DKG75_14850</name>
</gene>
<dbReference type="RefSeq" id="WP_109921915.1">
    <property type="nucleotide sequence ID" value="NZ_QGLF01000004.1"/>
</dbReference>
<organism evidence="2 3">
    <name type="scientific">Zavarzinia compransoris</name>
    <dbReference type="NCBI Taxonomy" id="1264899"/>
    <lineage>
        <taxon>Bacteria</taxon>
        <taxon>Pseudomonadati</taxon>
        <taxon>Pseudomonadota</taxon>
        <taxon>Alphaproteobacteria</taxon>
        <taxon>Rhodospirillales</taxon>
        <taxon>Zavarziniaceae</taxon>
        <taxon>Zavarzinia</taxon>
    </lineage>
</organism>
<dbReference type="SMART" id="SM00901">
    <property type="entry name" value="FRG"/>
    <property type="match status" value="1"/>
</dbReference>
<keyword evidence="3" id="KW-1185">Reference proteome</keyword>